<dbReference type="Proteomes" id="UP000177097">
    <property type="component" value="Unassembled WGS sequence"/>
</dbReference>
<name>A0A1F7TYG5_9BACT</name>
<feature type="domain" description="ABC transporter" evidence="4">
    <location>
        <begin position="5"/>
        <end position="245"/>
    </location>
</feature>
<comment type="caution">
    <text evidence="5">The sequence shown here is derived from an EMBL/GenBank/DDBJ whole genome shotgun (WGS) entry which is preliminary data.</text>
</comment>
<dbReference type="InterPro" id="IPR027417">
    <property type="entry name" value="P-loop_NTPase"/>
</dbReference>
<evidence type="ECO:0000313" key="6">
    <source>
        <dbReference type="Proteomes" id="UP000177097"/>
    </source>
</evidence>
<gene>
    <name evidence="5" type="ORF">A3C17_00370</name>
</gene>
<dbReference type="GO" id="GO:0005886">
    <property type="term" value="C:plasma membrane"/>
    <property type="evidence" value="ECO:0007669"/>
    <property type="project" value="TreeGrafter"/>
</dbReference>
<proteinExistence type="predicted"/>
<dbReference type="CDD" id="cd03219">
    <property type="entry name" value="ABC_Mj1267_LivG_branched"/>
    <property type="match status" value="1"/>
</dbReference>
<dbReference type="GO" id="GO:0016887">
    <property type="term" value="F:ATP hydrolysis activity"/>
    <property type="evidence" value="ECO:0007669"/>
    <property type="project" value="InterPro"/>
</dbReference>
<dbReference type="AlphaFoldDB" id="A0A1F7TYG5"/>
<dbReference type="PROSITE" id="PS50893">
    <property type="entry name" value="ABC_TRANSPORTER_2"/>
    <property type="match status" value="1"/>
</dbReference>
<dbReference type="SUPFAM" id="SSF52540">
    <property type="entry name" value="P-loop containing nucleoside triphosphate hydrolases"/>
    <property type="match status" value="1"/>
</dbReference>
<accession>A0A1F7TYG5</accession>
<protein>
    <recommendedName>
        <fullName evidence="4">ABC transporter domain-containing protein</fullName>
    </recommendedName>
</protein>
<dbReference type="PROSITE" id="PS00211">
    <property type="entry name" value="ABC_TRANSPORTER_1"/>
    <property type="match status" value="1"/>
</dbReference>
<dbReference type="InterPro" id="IPR032823">
    <property type="entry name" value="BCA_ABC_TP_C"/>
</dbReference>
<dbReference type="InterPro" id="IPR017871">
    <property type="entry name" value="ABC_transporter-like_CS"/>
</dbReference>
<dbReference type="Pfam" id="PF12399">
    <property type="entry name" value="BCA_ABC_TP_C"/>
    <property type="match status" value="1"/>
</dbReference>
<dbReference type="PANTHER" id="PTHR45772:SF9">
    <property type="entry name" value="CONSERVED COMPONENT OF ABC TRANSPORTER FOR NATURAL AMINO ACIDS"/>
    <property type="match status" value="1"/>
</dbReference>
<dbReference type="GO" id="GO:0005524">
    <property type="term" value="F:ATP binding"/>
    <property type="evidence" value="ECO:0007669"/>
    <property type="project" value="UniProtKB-KW"/>
</dbReference>
<dbReference type="InterPro" id="IPR003439">
    <property type="entry name" value="ABC_transporter-like_ATP-bd"/>
</dbReference>
<dbReference type="Pfam" id="PF00005">
    <property type="entry name" value="ABC_tran"/>
    <property type="match status" value="1"/>
</dbReference>
<keyword evidence="3" id="KW-0067">ATP-binding</keyword>
<dbReference type="Gene3D" id="3.40.50.300">
    <property type="entry name" value="P-loop containing nucleotide triphosphate hydrolases"/>
    <property type="match status" value="1"/>
</dbReference>
<evidence type="ECO:0000256" key="3">
    <source>
        <dbReference type="ARBA" id="ARBA00022840"/>
    </source>
</evidence>
<reference evidence="5 6" key="1">
    <citation type="journal article" date="2016" name="Nat. Commun.">
        <title>Thousands of microbial genomes shed light on interconnected biogeochemical processes in an aquifer system.</title>
        <authorList>
            <person name="Anantharaman K."/>
            <person name="Brown C.T."/>
            <person name="Hug L.A."/>
            <person name="Sharon I."/>
            <person name="Castelle C.J."/>
            <person name="Probst A.J."/>
            <person name="Thomas B.C."/>
            <person name="Singh A."/>
            <person name="Wilkins M.J."/>
            <person name="Karaoz U."/>
            <person name="Brodie E.L."/>
            <person name="Williams K.H."/>
            <person name="Hubbard S.S."/>
            <person name="Banfield J.F."/>
        </authorList>
    </citation>
    <scope>NUCLEOTIDE SEQUENCE [LARGE SCALE GENOMIC DNA]</scope>
</reference>
<keyword evidence="1" id="KW-0813">Transport</keyword>
<dbReference type="InterPro" id="IPR003593">
    <property type="entry name" value="AAA+_ATPase"/>
</dbReference>
<dbReference type="STRING" id="1802389.A3C17_00370"/>
<dbReference type="InterPro" id="IPR051120">
    <property type="entry name" value="ABC_AA/LPS_Transport"/>
</dbReference>
<sequence>MTNALETKQLVKKFGGVVAIDRFSVQIRKGEITGIIGPNGSGKTTFINVLTGISAMDGGRVVIGDQQEKGGIKAWEVFELGIARTFQNIRLFEQMSVQDNVLIAMTKRSPLAALFERHRDIHETLVKEVLTRVGLYDKRRALAKELSYGQRKLLEIARALATSADMILFDEPFAGLFPEMVRVVSDILKELRAGEKTVVLIEHDMAIIRELCDRIIVMDAGQLLAEGMPKQVLTNPAVIEAYLGV</sequence>
<dbReference type="SMART" id="SM00382">
    <property type="entry name" value="AAA"/>
    <property type="match status" value="1"/>
</dbReference>
<keyword evidence="2" id="KW-0547">Nucleotide-binding</keyword>
<dbReference type="FunFam" id="3.40.50.300:FF:000421">
    <property type="entry name" value="Branched-chain amino acid ABC transporter ATP-binding protein"/>
    <property type="match status" value="1"/>
</dbReference>
<evidence type="ECO:0000256" key="2">
    <source>
        <dbReference type="ARBA" id="ARBA00022741"/>
    </source>
</evidence>
<evidence type="ECO:0000259" key="4">
    <source>
        <dbReference type="PROSITE" id="PS50893"/>
    </source>
</evidence>
<evidence type="ECO:0000256" key="1">
    <source>
        <dbReference type="ARBA" id="ARBA00022448"/>
    </source>
</evidence>
<organism evidence="5 6">
    <name type="scientific">Candidatus Uhrbacteria bacterium RIFCSPHIGHO2_02_FULL_53_13</name>
    <dbReference type="NCBI Taxonomy" id="1802389"/>
    <lineage>
        <taxon>Bacteria</taxon>
        <taxon>Candidatus Uhriibacteriota</taxon>
    </lineage>
</organism>
<dbReference type="PANTHER" id="PTHR45772">
    <property type="entry name" value="CONSERVED COMPONENT OF ABC TRANSPORTER FOR NATURAL AMINO ACIDS-RELATED"/>
    <property type="match status" value="1"/>
</dbReference>
<evidence type="ECO:0000313" key="5">
    <source>
        <dbReference type="EMBL" id="OGL70996.1"/>
    </source>
</evidence>
<dbReference type="EMBL" id="MGDX01000018">
    <property type="protein sequence ID" value="OGL70996.1"/>
    <property type="molecule type" value="Genomic_DNA"/>
</dbReference>